<feature type="transmembrane region" description="Helical" evidence="8">
    <location>
        <begin position="198"/>
        <end position="218"/>
    </location>
</feature>
<feature type="transmembrane region" description="Helical" evidence="8">
    <location>
        <begin position="12"/>
        <end position="35"/>
    </location>
</feature>
<gene>
    <name evidence="9" type="ORF">FA10DRAFT_226265</name>
</gene>
<dbReference type="Pfam" id="PF00474">
    <property type="entry name" value="SSF"/>
    <property type="match status" value="1"/>
</dbReference>
<reference evidence="9 10" key="1">
    <citation type="journal article" date="2018" name="Mol. Biol. Evol.">
        <title>Broad Genomic Sampling Reveals a Smut Pathogenic Ancestry of the Fungal Clade Ustilaginomycotina.</title>
        <authorList>
            <person name="Kijpornyongpan T."/>
            <person name="Mondo S.J."/>
            <person name="Barry K."/>
            <person name="Sandor L."/>
            <person name="Lee J."/>
            <person name="Lipzen A."/>
            <person name="Pangilinan J."/>
            <person name="LaButti K."/>
            <person name="Hainaut M."/>
            <person name="Henrissat B."/>
            <person name="Grigoriev I.V."/>
            <person name="Spatafora J.W."/>
            <person name="Aime M.C."/>
        </authorList>
    </citation>
    <scope>NUCLEOTIDE SEQUENCE [LARGE SCALE GENOMIC DNA]</scope>
    <source>
        <strain evidence="9 10">MCA 4198</strain>
    </source>
</reference>
<dbReference type="AlphaFoldDB" id="A0A316YWI3"/>
<dbReference type="STRING" id="215250.A0A316YWI3"/>
<evidence type="ECO:0000256" key="6">
    <source>
        <dbReference type="RuleBase" id="RU362091"/>
    </source>
</evidence>
<dbReference type="InParanoid" id="A0A316YWI3"/>
<feature type="transmembrane region" description="Helical" evidence="8">
    <location>
        <begin position="350"/>
        <end position="380"/>
    </location>
</feature>
<organism evidence="9 10">
    <name type="scientific">Acaromyces ingoldii</name>
    <dbReference type="NCBI Taxonomy" id="215250"/>
    <lineage>
        <taxon>Eukaryota</taxon>
        <taxon>Fungi</taxon>
        <taxon>Dikarya</taxon>
        <taxon>Basidiomycota</taxon>
        <taxon>Ustilaginomycotina</taxon>
        <taxon>Exobasidiomycetes</taxon>
        <taxon>Exobasidiales</taxon>
        <taxon>Cryptobasidiaceae</taxon>
        <taxon>Acaromyces</taxon>
    </lineage>
</organism>
<keyword evidence="3 8" id="KW-0812">Transmembrane</keyword>
<dbReference type="EMBL" id="KZ819634">
    <property type="protein sequence ID" value="PWN93492.1"/>
    <property type="molecule type" value="Genomic_DNA"/>
</dbReference>
<feature type="transmembrane region" description="Helical" evidence="8">
    <location>
        <begin position="611"/>
        <end position="634"/>
    </location>
</feature>
<evidence type="ECO:0000256" key="4">
    <source>
        <dbReference type="ARBA" id="ARBA00022989"/>
    </source>
</evidence>
<dbReference type="Proteomes" id="UP000245768">
    <property type="component" value="Unassembled WGS sequence"/>
</dbReference>
<dbReference type="GO" id="GO:0005886">
    <property type="term" value="C:plasma membrane"/>
    <property type="evidence" value="ECO:0007669"/>
    <property type="project" value="TreeGrafter"/>
</dbReference>
<keyword evidence="5 8" id="KW-0472">Membrane</keyword>
<feature type="transmembrane region" description="Helical" evidence="8">
    <location>
        <begin position="452"/>
        <end position="471"/>
    </location>
</feature>
<dbReference type="GeneID" id="37040594"/>
<feature type="transmembrane region" description="Helical" evidence="8">
    <location>
        <begin position="583"/>
        <end position="605"/>
    </location>
</feature>
<keyword evidence="4 8" id="KW-1133">Transmembrane helix</keyword>
<feature type="transmembrane region" description="Helical" evidence="8">
    <location>
        <begin position="323"/>
        <end position="344"/>
    </location>
</feature>
<feature type="transmembrane region" description="Helical" evidence="8">
    <location>
        <begin position="167"/>
        <end position="186"/>
    </location>
</feature>
<evidence type="ECO:0000313" key="9">
    <source>
        <dbReference type="EMBL" id="PWN93492.1"/>
    </source>
</evidence>
<protein>
    <submittedName>
        <fullName evidence="9">Urea transporter</fullName>
    </submittedName>
</protein>
<feature type="transmembrane region" description="Helical" evidence="8">
    <location>
        <begin position="424"/>
        <end position="445"/>
    </location>
</feature>
<dbReference type="PROSITE" id="PS50283">
    <property type="entry name" value="NA_SOLUT_SYMP_3"/>
    <property type="match status" value="1"/>
</dbReference>
<dbReference type="PANTHER" id="PTHR46154">
    <property type="match status" value="1"/>
</dbReference>
<dbReference type="PANTHER" id="PTHR46154:SF2">
    <property type="entry name" value="SOLUTE SYMPORTER FAMILY TRANSPORTER (AFU_ORTHOLOGUE AFUA_6G03200)"/>
    <property type="match status" value="1"/>
</dbReference>
<evidence type="ECO:0000256" key="1">
    <source>
        <dbReference type="ARBA" id="ARBA00004141"/>
    </source>
</evidence>
<dbReference type="InterPro" id="IPR038377">
    <property type="entry name" value="Na/Glc_symporter_sf"/>
</dbReference>
<feature type="region of interest" description="Disordered" evidence="7">
    <location>
        <begin position="530"/>
        <end position="564"/>
    </location>
</feature>
<keyword evidence="10" id="KW-1185">Reference proteome</keyword>
<dbReference type="GO" id="GO:0015204">
    <property type="term" value="F:urea transmembrane transporter activity"/>
    <property type="evidence" value="ECO:0007669"/>
    <property type="project" value="InterPro"/>
</dbReference>
<dbReference type="CDD" id="cd11476">
    <property type="entry name" value="SLC5sbd_DUR3"/>
    <property type="match status" value="1"/>
</dbReference>
<feature type="transmembrane region" description="Helical" evidence="8">
    <location>
        <begin position="289"/>
        <end position="311"/>
    </location>
</feature>
<evidence type="ECO:0000313" key="10">
    <source>
        <dbReference type="Proteomes" id="UP000245768"/>
    </source>
</evidence>
<evidence type="ECO:0000256" key="7">
    <source>
        <dbReference type="SAM" id="MobiDB-lite"/>
    </source>
</evidence>
<feature type="transmembrane region" description="Helical" evidence="8">
    <location>
        <begin position="92"/>
        <end position="109"/>
    </location>
</feature>
<feature type="transmembrane region" description="Helical" evidence="8">
    <location>
        <begin position="56"/>
        <end position="72"/>
    </location>
</feature>
<evidence type="ECO:0000256" key="5">
    <source>
        <dbReference type="ARBA" id="ARBA00023136"/>
    </source>
</evidence>
<sequence length="662" mass="69597">MAASSAQVLPPSAGWAVVIALGIGFAFLMLGITLIQERYTSVSVKTNEEFSSASRSVKTGLIAAGIVSAWTWAATLLQSSTVAFNYGVSGPYWYAGGACVQVLLFSMMSSKTKANAPWAHTYLQIIRRRWGSIAHLCFLFFALATNILVGAMLILGGSATVNQLTGMPTLAAIFLTPVSVAIYALIGGMRSTLLADYAHTSVLVSLIFVFAFTVYATSDKIGSPQAMYDLLLAAEPVPGNAEGSYLTMRSLDGLKFGIINVCGNFATVFADQSYHQRGIASNPATATKAFILGGIAWFAVPMLTASSLGLAARALYGKDPAMAMLSASEISAGLAAPAAAAALLGKSGAAAMLILLYLAVTSATSAQLIAVSSVVTYDIWKPYLNPNASQKQLFFVSHVSVAAWSIVMGILGLAFYYAGISMGWLYVALGIMVAPAVFPIFACIVWSKANRLGALVGMFTGLALGITSWLVSAKTLEGELSIKSTNADNPLLAGNLVSICVPTIITIVTSLIWPENYTFEETRAINAPEDVDDGAATKSPKDDDSSHPSTPTDEKKDPSAGAASAAGLDPEQLAKSFKMSVRLSIPLTFIFLIFVPCMAIIAKTFSPAGLGAWIGICIFWLFCSSFIVVLLPLWESRVALGEIAKGIAADLSGKRRTSSPSS</sequence>
<dbReference type="InterPro" id="IPR001734">
    <property type="entry name" value="Na/solute_symporter"/>
</dbReference>
<feature type="transmembrane region" description="Helical" evidence="8">
    <location>
        <begin position="491"/>
        <end position="513"/>
    </location>
</feature>
<proteinExistence type="inferred from homology"/>
<name>A0A316YWI3_9BASI</name>
<accession>A0A316YWI3</accession>
<feature type="transmembrane region" description="Helical" evidence="8">
    <location>
        <begin position="130"/>
        <end position="155"/>
    </location>
</feature>
<evidence type="ECO:0000256" key="3">
    <source>
        <dbReference type="ARBA" id="ARBA00022692"/>
    </source>
</evidence>
<dbReference type="NCBIfam" id="TIGR00813">
    <property type="entry name" value="sss"/>
    <property type="match status" value="1"/>
</dbReference>
<feature type="transmembrane region" description="Helical" evidence="8">
    <location>
        <begin position="392"/>
        <end position="418"/>
    </location>
</feature>
<comment type="subcellular location">
    <subcellularLocation>
        <location evidence="1">Membrane</location>
        <topology evidence="1">Multi-pass membrane protein</topology>
    </subcellularLocation>
</comment>
<evidence type="ECO:0000256" key="2">
    <source>
        <dbReference type="ARBA" id="ARBA00006434"/>
    </source>
</evidence>
<dbReference type="RefSeq" id="XP_025380690.1">
    <property type="nucleotide sequence ID" value="XM_025518678.1"/>
</dbReference>
<dbReference type="InterPro" id="IPR031155">
    <property type="entry name" value="DUR"/>
</dbReference>
<dbReference type="Gene3D" id="1.20.1730.10">
    <property type="entry name" value="Sodium/glucose cotransporter"/>
    <property type="match status" value="1"/>
</dbReference>
<evidence type="ECO:0000256" key="8">
    <source>
        <dbReference type="SAM" id="Phobius"/>
    </source>
</evidence>
<dbReference type="OrthoDB" id="6132759at2759"/>
<feature type="compositionally biased region" description="Basic and acidic residues" evidence="7">
    <location>
        <begin position="539"/>
        <end position="558"/>
    </location>
</feature>
<comment type="similarity">
    <text evidence="2 6">Belongs to the sodium:solute symporter (SSF) (TC 2.A.21) family.</text>
</comment>